<proteinExistence type="predicted"/>
<protein>
    <submittedName>
        <fullName evidence="1">Uncharacterized protein</fullName>
    </submittedName>
</protein>
<dbReference type="AlphaFoldDB" id="A0A3P8M0J5"/>
<organism evidence="1 2">
    <name type="scientific">Raoultella terrigena</name>
    <name type="common">Klebsiella terrigena</name>
    <dbReference type="NCBI Taxonomy" id="577"/>
    <lineage>
        <taxon>Bacteria</taxon>
        <taxon>Pseudomonadati</taxon>
        <taxon>Pseudomonadota</taxon>
        <taxon>Gammaproteobacteria</taxon>
        <taxon>Enterobacterales</taxon>
        <taxon>Enterobacteriaceae</taxon>
        <taxon>Klebsiella/Raoultella group</taxon>
        <taxon>Raoultella</taxon>
    </lineage>
</organism>
<name>A0A3P8M0J5_RAOTE</name>
<reference evidence="1 2" key="1">
    <citation type="submission" date="2018-12" db="EMBL/GenBank/DDBJ databases">
        <authorList>
            <consortium name="Pathogen Informatics"/>
        </authorList>
    </citation>
    <scope>NUCLEOTIDE SEQUENCE [LARGE SCALE GENOMIC DNA]</scope>
    <source>
        <strain evidence="1 2">NCTC13098</strain>
    </source>
</reference>
<evidence type="ECO:0000313" key="2">
    <source>
        <dbReference type="Proteomes" id="UP000274346"/>
    </source>
</evidence>
<evidence type="ECO:0000313" key="1">
    <source>
        <dbReference type="EMBL" id="VDR25056.1"/>
    </source>
</evidence>
<sequence length="126" mass="13660">MGHRLAFEFVEAIERNRHLALRAGAKVARQGRLHLLPVGKAGLVEAVEIELKALRLHQVHAGIAQLDVAHRNLRQTFCIQPGELVQRPDIAAVEGQAVGVQAQRIAVQAARHALQQGRVVGISVIG</sequence>
<accession>A0A3P8M0J5</accession>
<gene>
    <name evidence="1" type="ORF">NCTC13098_01361</name>
</gene>
<dbReference type="KEGG" id="rtg:NCTC13098_01361"/>
<dbReference type="EMBL" id="LR131271">
    <property type="protein sequence ID" value="VDR25056.1"/>
    <property type="molecule type" value="Genomic_DNA"/>
</dbReference>
<dbReference type="Proteomes" id="UP000274346">
    <property type="component" value="Chromosome"/>
</dbReference>